<feature type="domain" description="Retrotransposon Copia-like N-terminal" evidence="3">
    <location>
        <begin position="32"/>
        <end position="78"/>
    </location>
</feature>
<dbReference type="InterPro" id="IPR029472">
    <property type="entry name" value="Copia-like_N"/>
</dbReference>
<feature type="domain" description="Retrovirus-related Pol polyprotein from transposon TNT 1-94-like beta-barrel" evidence="4">
    <location>
        <begin position="221"/>
        <end position="288"/>
    </location>
</feature>
<evidence type="ECO:0000259" key="2">
    <source>
        <dbReference type="Pfam" id="PF13976"/>
    </source>
</evidence>
<dbReference type="InterPro" id="IPR054722">
    <property type="entry name" value="PolX-like_BBD"/>
</dbReference>
<comment type="caution">
    <text evidence="5">The sequence shown here is derived from an EMBL/GenBank/DDBJ whole genome shotgun (WGS) entry which is preliminary data.</text>
</comment>
<reference evidence="5 6" key="1">
    <citation type="journal article" date="2018" name="PLoS Genet.">
        <title>Population sequencing reveals clonal diversity and ancestral inbreeding in the grapevine cultivar Chardonnay.</title>
        <authorList>
            <person name="Roach M.J."/>
            <person name="Johnson D.L."/>
            <person name="Bohlmann J."/>
            <person name="van Vuuren H.J."/>
            <person name="Jones S.J."/>
            <person name="Pretorius I.S."/>
            <person name="Schmidt S.A."/>
            <person name="Borneman A.R."/>
        </authorList>
    </citation>
    <scope>NUCLEOTIDE SEQUENCE [LARGE SCALE GENOMIC DNA]</scope>
    <source>
        <strain evidence="6">cv. Chardonnay</strain>
        <tissue evidence="5">Leaf</tissue>
    </source>
</reference>
<feature type="domain" description="GAG-pre-integrase" evidence="2">
    <location>
        <begin position="304"/>
        <end position="352"/>
    </location>
</feature>
<evidence type="ECO:0000256" key="1">
    <source>
        <dbReference type="SAM" id="MobiDB-lite"/>
    </source>
</evidence>
<organism evidence="5 6">
    <name type="scientific">Vitis vinifera</name>
    <name type="common">Grape</name>
    <dbReference type="NCBI Taxonomy" id="29760"/>
    <lineage>
        <taxon>Eukaryota</taxon>
        <taxon>Viridiplantae</taxon>
        <taxon>Streptophyta</taxon>
        <taxon>Embryophyta</taxon>
        <taxon>Tracheophyta</taxon>
        <taxon>Spermatophyta</taxon>
        <taxon>Magnoliopsida</taxon>
        <taxon>eudicotyledons</taxon>
        <taxon>Gunneridae</taxon>
        <taxon>Pentapetalae</taxon>
        <taxon>rosids</taxon>
        <taxon>Vitales</taxon>
        <taxon>Vitaceae</taxon>
        <taxon>Viteae</taxon>
        <taxon>Vitis</taxon>
    </lineage>
</organism>
<name>A0A438IGY7_VITVI</name>
<evidence type="ECO:0000259" key="3">
    <source>
        <dbReference type="Pfam" id="PF14244"/>
    </source>
</evidence>
<gene>
    <name evidence="5" type="ORF">CK203_027647</name>
</gene>
<dbReference type="Pfam" id="PF13976">
    <property type="entry name" value="gag_pre-integrs"/>
    <property type="match status" value="1"/>
</dbReference>
<dbReference type="Pfam" id="PF22936">
    <property type="entry name" value="Pol_BBD"/>
    <property type="match status" value="1"/>
</dbReference>
<proteinExistence type="predicted"/>
<feature type="region of interest" description="Disordered" evidence="1">
    <location>
        <begin position="150"/>
        <end position="169"/>
    </location>
</feature>
<evidence type="ECO:0000313" key="6">
    <source>
        <dbReference type="Proteomes" id="UP000288805"/>
    </source>
</evidence>
<dbReference type="AlphaFoldDB" id="A0A438IGY7"/>
<dbReference type="EMBL" id="QGNW01000110">
    <property type="protein sequence ID" value="RVW95994.1"/>
    <property type="molecule type" value="Genomic_DNA"/>
</dbReference>
<dbReference type="InterPro" id="IPR025724">
    <property type="entry name" value="GAG-pre-integrase_dom"/>
</dbReference>
<dbReference type="Proteomes" id="UP000288805">
    <property type="component" value="Unassembled WGS sequence"/>
</dbReference>
<dbReference type="PANTHER" id="PTHR37610:SF55">
    <property type="entry name" value="RETROTRANSPOSON COPIA-LIKE N-TERMINAL DOMAIN-CONTAINING PROTEIN"/>
    <property type="match status" value="1"/>
</dbReference>
<feature type="compositionally biased region" description="Low complexity" evidence="1">
    <location>
        <begin position="153"/>
        <end position="169"/>
    </location>
</feature>
<accession>A0A438IGY7</accession>
<dbReference type="PANTHER" id="PTHR37610">
    <property type="entry name" value="CCHC-TYPE DOMAIN-CONTAINING PROTEIN"/>
    <property type="match status" value="1"/>
</dbReference>
<dbReference type="Pfam" id="PF14244">
    <property type="entry name" value="Retrotran_gag_3"/>
    <property type="match status" value="1"/>
</dbReference>
<sequence>MAKGGSGNGNRGGQVNSEIVVVEDSSSPYFLHNGDHPRLNLVSNLLTGANYHTWRRAMLMALTAKNKVGFVDGTISRPMSHDLIYGAWNRCNSMISSWIINAVSREIADSLLYLNSACDIWRDLNDRFNQEERHRTVGYSYSGSHNSDPMTFGSNSNAPAGSSGSSESTVSSLTTMQCQQLIQLLTNQLSSTSSASTENSSTGPSVSNFAGNKVKIQNKGWIIDSGGHPSCCNDISLFDSSIAVQNVRVTLPTGITVPIDRVGSVILSKDVKLLNVLFVPTFRYNLLSEPSRGKMIGKGSRKGQLYQLDFDSFVADKAFVVASRIPTSNILSLWHSRLGHPSFSRLKGLQSVLDFDSSFDLTPCNNSVVERKHQHILNVARALLFQSSLPVCYWSD</sequence>
<protein>
    <recommendedName>
        <fullName evidence="7">GAG-pre-integrase domain-containing protein</fullName>
    </recommendedName>
</protein>
<evidence type="ECO:0008006" key="7">
    <source>
        <dbReference type="Google" id="ProtNLM"/>
    </source>
</evidence>
<evidence type="ECO:0000313" key="5">
    <source>
        <dbReference type="EMBL" id="RVW95994.1"/>
    </source>
</evidence>
<evidence type="ECO:0000259" key="4">
    <source>
        <dbReference type="Pfam" id="PF22936"/>
    </source>
</evidence>